<keyword evidence="19" id="KW-1185">Reference proteome</keyword>
<evidence type="ECO:0000256" key="2">
    <source>
        <dbReference type="ARBA" id="ARBA00004413"/>
    </source>
</evidence>
<accession>A0AAX7UGM9</accession>
<evidence type="ECO:0000256" key="12">
    <source>
        <dbReference type="ARBA" id="ARBA00023136"/>
    </source>
</evidence>
<keyword evidence="7" id="KW-0597">Phosphoprotein</keyword>
<dbReference type="PANTHER" id="PTHR14069">
    <property type="entry name" value="FILENSIN"/>
    <property type="match status" value="1"/>
</dbReference>
<evidence type="ECO:0000256" key="1">
    <source>
        <dbReference type="ARBA" id="ARBA00004245"/>
    </source>
</evidence>
<evidence type="ECO:0000256" key="14">
    <source>
        <dbReference type="ARBA" id="ARBA00031415"/>
    </source>
</evidence>
<protein>
    <recommendedName>
        <fullName evidence="4">Filensin</fullName>
    </recommendedName>
    <alternativeName>
        <fullName evidence="14">Beaded filament structural protein 1</fullName>
    </alternativeName>
</protein>
<evidence type="ECO:0000256" key="16">
    <source>
        <dbReference type="SAM" id="MobiDB-lite"/>
    </source>
</evidence>
<dbReference type="GO" id="GO:0005212">
    <property type="term" value="F:structural constituent of eye lens"/>
    <property type="evidence" value="ECO:0007669"/>
    <property type="project" value="UniProtKB-KW"/>
</dbReference>
<keyword evidence="10" id="KW-0403">Intermediate filament</keyword>
<proteinExistence type="predicted"/>
<keyword evidence="5" id="KW-1003">Cell membrane</keyword>
<evidence type="ECO:0000256" key="7">
    <source>
        <dbReference type="ARBA" id="ARBA00022553"/>
    </source>
</evidence>
<reference evidence="18" key="2">
    <citation type="submission" date="2025-08" db="UniProtKB">
        <authorList>
            <consortium name="Ensembl"/>
        </authorList>
    </citation>
    <scope>IDENTIFICATION</scope>
</reference>
<keyword evidence="13" id="KW-0206">Cytoskeleton</keyword>
<evidence type="ECO:0000256" key="3">
    <source>
        <dbReference type="ARBA" id="ARBA00004544"/>
    </source>
</evidence>
<name>A0AAX7UGM9_ASTCA</name>
<evidence type="ECO:0000256" key="4">
    <source>
        <dbReference type="ARBA" id="ARBA00019025"/>
    </source>
</evidence>
<feature type="compositionally biased region" description="Basic and acidic residues" evidence="16">
    <location>
        <begin position="233"/>
        <end position="254"/>
    </location>
</feature>
<feature type="compositionally biased region" description="Low complexity" evidence="16">
    <location>
        <begin position="412"/>
        <end position="422"/>
    </location>
</feature>
<dbReference type="Proteomes" id="UP000265100">
    <property type="component" value="Chromosome 13"/>
</dbReference>
<feature type="coiled-coil region" evidence="15">
    <location>
        <begin position="40"/>
        <end position="74"/>
    </location>
</feature>
<dbReference type="InterPro" id="IPR042358">
    <property type="entry name" value="BFSP1"/>
</dbReference>
<keyword evidence="12" id="KW-0472">Membrane</keyword>
<reference evidence="18" key="1">
    <citation type="submission" date="2018-05" db="EMBL/GenBank/DDBJ databases">
        <authorList>
            <person name="Datahose"/>
        </authorList>
    </citation>
    <scope>NUCLEOTIDE SEQUENCE</scope>
</reference>
<dbReference type="GO" id="GO:0005886">
    <property type="term" value="C:plasma membrane"/>
    <property type="evidence" value="ECO:0007669"/>
    <property type="project" value="UniProtKB-SubCell"/>
</dbReference>
<dbReference type="GO" id="GO:0005938">
    <property type="term" value="C:cell cortex"/>
    <property type="evidence" value="ECO:0007669"/>
    <property type="project" value="UniProtKB-SubCell"/>
</dbReference>
<evidence type="ECO:0000313" key="19">
    <source>
        <dbReference type="Proteomes" id="UP000265100"/>
    </source>
</evidence>
<sequence>MFKTSYRHEVHKEKYERSDIFEDDAEESAGISAIQGWESLQELNSRFARYINRARVLEQRNAVFRKQLETLQQMEEASGLEEAFTEQIEVNRQRIRELFSDHAKLQRELKDACRMLDEYTNKYRNECDYQEQLRGTLEQLNKRIIENEDNRLNSAIIGTPITLLTPNYRYTPRSTASSRGRDITQAIQEITSIKPRQKIMVKKGLKKKDLTPKDVMDSGQEEENRASGEGPNEETKGVKSEEVQEEGVKREEQRPAFGGVSPQDVPDGAQISKAFDTLCNIVRERMRKYKKPEPIADFYTKGRYVLVTGDGSYLDPCFYTSTPSAGHIFVTIRDGMMAPYEPYGRDTPSPPPPQPMIDPRPLSPTVPTSGGEGKEDKKGGIQKDNGEKGKNNNREPQPHSKEPRPVSPPSGPSSGPKDPTPGAKHPKKTRDDNGPSGPTPKPAPRGASTSSSSSSSTSTSTSSTSFTPDAMTYEKVEVVESVEKFSNGRKMKGYEETSVVVETMIEKSSKKKH</sequence>
<feature type="compositionally biased region" description="Low complexity" evidence="16">
    <location>
        <begin position="448"/>
        <end position="465"/>
    </location>
</feature>
<evidence type="ECO:0000313" key="18">
    <source>
        <dbReference type="Ensembl" id="ENSACLP00000069053.1"/>
    </source>
</evidence>
<dbReference type="InterPro" id="IPR039008">
    <property type="entry name" value="IF_rod_dom"/>
</dbReference>
<keyword evidence="6" id="KW-0963">Cytoplasm</keyword>
<evidence type="ECO:0000256" key="15">
    <source>
        <dbReference type="SAM" id="Coils"/>
    </source>
</evidence>
<feature type="compositionally biased region" description="Basic and acidic residues" evidence="16">
    <location>
        <begin position="372"/>
        <end position="404"/>
    </location>
</feature>
<feature type="region of interest" description="Disordered" evidence="16">
    <location>
        <begin position="340"/>
        <end position="473"/>
    </location>
</feature>
<dbReference type="SUPFAM" id="SSF64593">
    <property type="entry name" value="Intermediate filament protein, coiled coil region"/>
    <property type="match status" value="1"/>
</dbReference>
<dbReference type="PANTHER" id="PTHR14069:SF0">
    <property type="entry name" value="FILENSIN"/>
    <property type="match status" value="1"/>
</dbReference>
<keyword evidence="9" id="KW-0677">Repeat</keyword>
<evidence type="ECO:0000256" key="11">
    <source>
        <dbReference type="ARBA" id="ARBA00023054"/>
    </source>
</evidence>
<feature type="coiled-coil region" evidence="15">
    <location>
        <begin position="102"/>
        <end position="150"/>
    </location>
</feature>
<reference evidence="18" key="3">
    <citation type="submission" date="2025-09" db="UniProtKB">
        <authorList>
            <consortium name="Ensembl"/>
        </authorList>
    </citation>
    <scope>IDENTIFICATION</scope>
</reference>
<comment type="subcellular location">
    <subcellularLocation>
        <location evidence="2">Cell membrane</location>
        <topology evidence="2">Peripheral membrane protein</topology>
        <orientation evidence="2">Cytoplasmic side</orientation>
    </subcellularLocation>
    <subcellularLocation>
        <location evidence="3">Cytoplasm</location>
        <location evidence="3">Cell cortex</location>
    </subcellularLocation>
    <subcellularLocation>
        <location evidence="1">Cytoplasm</location>
        <location evidence="1">Cytoskeleton</location>
    </subcellularLocation>
</comment>
<keyword evidence="8" id="KW-0273">Eye lens protein</keyword>
<evidence type="ECO:0000256" key="10">
    <source>
        <dbReference type="ARBA" id="ARBA00022754"/>
    </source>
</evidence>
<evidence type="ECO:0000256" key="6">
    <source>
        <dbReference type="ARBA" id="ARBA00022490"/>
    </source>
</evidence>
<evidence type="ECO:0000259" key="17">
    <source>
        <dbReference type="Pfam" id="PF00038"/>
    </source>
</evidence>
<feature type="domain" description="IF rod" evidence="17">
    <location>
        <begin position="38"/>
        <end position="147"/>
    </location>
</feature>
<evidence type="ECO:0000256" key="5">
    <source>
        <dbReference type="ARBA" id="ARBA00022475"/>
    </source>
</evidence>
<evidence type="ECO:0000256" key="13">
    <source>
        <dbReference type="ARBA" id="ARBA00023212"/>
    </source>
</evidence>
<organism evidence="18 19">
    <name type="scientific">Astatotilapia calliptera</name>
    <name type="common">Eastern happy</name>
    <name type="synonym">Chromis callipterus</name>
    <dbReference type="NCBI Taxonomy" id="8154"/>
    <lineage>
        <taxon>Eukaryota</taxon>
        <taxon>Metazoa</taxon>
        <taxon>Chordata</taxon>
        <taxon>Craniata</taxon>
        <taxon>Vertebrata</taxon>
        <taxon>Euteleostomi</taxon>
        <taxon>Actinopterygii</taxon>
        <taxon>Neopterygii</taxon>
        <taxon>Teleostei</taxon>
        <taxon>Neoteleostei</taxon>
        <taxon>Acanthomorphata</taxon>
        <taxon>Ovalentaria</taxon>
        <taxon>Cichlomorphae</taxon>
        <taxon>Cichliformes</taxon>
        <taxon>Cichlidae</taxon>
        <taxon>African cichlids</taxon>
        <taxon>Pseudocrenilabrinae</taxon>
        <taxon>Haplochromini</taxon>
        <taxon>Astatotilapia</taxon>
    </lineage>
</organism>
<gene>
    <name evidence="18" type="primary">BFSP1</name>
</gene>
<dbReference type="Pfam" id="PF00038">
    <property type="entry name" value="Filament"/>
    <property type="match status" value="1"/>
</dbReference>
<dbReference type="AlphaFoldDB" id="A0AAX7UGM9"/>
<feature type="compositionally biased region" description="Basic and acidic residues" evidence="16">
    <location>
        <begin position="207"/>
        <end position="226"/>
    </location>
</feature>
<feature type="region of interest" description="Disordered" evidence="16">
    <location>
        <begin position="201"/>
        <end position="269"/>
    </location>
</feature>
<dbReference type="GO" id="GO:0005882">
    <property type="term" value="C:intermediate filament"/>
    <property type="evidence" value="ECO:0007669"/>
    <property type="project" value="UniProtKB-KW"/>
</dbReference>
<dbReference type="Ensembl" id="ENSACLT00000051876.1">
    <property type="protein sequence ID" value="ENSACLP00000069053.1"/>
    <property type="gene ID" value="ENSACLG00000014928.2"/>
</dbReference>
<dbReference type="GeneTree" id="ENSGT00390000016976"/>
<evidence type="ECO:0000256" key="8">
    <source>
        <dbReference type="ARBA" id="ARBA00022613"/>
    </source>
</evidence>
<keyword evidence="11 15" id="KW-0175">Coiled coil</keyword>
<feature type="compositionally biased region" description="Pro residues" evidence="16">
    <location>
        <begin position="348"/>
        <end position="364"/>
    </location>
</feature>
<evidence type="ECO:0000256" key="9">
    <source>
        <dbReference type="ARBA" id="ARBA00022737"/>
    </source>
</evidence>
<dbReference type="GO" id="GO:0070307">
    <property type="term" value="P:lens fiber cell development"/>
    <property type="evidence" value="ECO:0007669"/>
    <property type="project" value="TreeGrafter"/>
</dbReference>